<evidence type="ECO:0000256" key="3">
    <source>
        <dbReference type="ARBA" id="ARBA00023015"/>
    </source>
</evidence>
<keyword evidence="4 7" id="KW-0238">DNA-binding</keyword>
<evidence type="ECO:0000256" key="2">
    <source>
        <dbReference type="ARBA" id="ARBA00023012"/>
    </source>
</evidence>
<dbReference type="SUPFAM" id="SSF52172">
    <property type="entry name" value="CheY-like"/>
    <property type="match status" value="1"/>
</dbReference>
<evidence type="ECO:0000256" key="4">
    <source>
        <dbReference type="ARBA" id="ARBA00023125"/>
    </source>
</evidence>
<dbReference type="GO" id="GO:0006355">
    <property type="term" value="P:regulation of DNA-templated transcription"/>
    <property type="evidence" value="ECO:0007669"/>
    <property type="project" value="InterPro"/>
</dbReference>
<feature type="domain" description="OmpR/PhoB-type" evidence="9">
    <location>
        <begin position="125"/>
        <end position="225"/>
    </location>
</feature>
<dbReference type="CDD" id="cd00383">
    <property type="entry name" value="trans_reg_C"/>
    <property type="match status" value="1"/>
</dbReference>
<feature type="DNA-binding region" description="OmpR/PhoB-type" evidence="7">
    <location>
        <begin position="125"/>
        <end position="225"/>
    </location>
</feature>
<comment type="caution">
    <text evidence="6">Lacks conserved residue(s) required for the propagation of feature annotation.</text>
</comment>
<keyword evidence="5" id="KW-0804">Transcription</keyword>
<dbReference type="Proteomes" id="UP000215367">
    <property type="component" value="Unassembled WGS sequence"/>
</dbReference>
<dbReference type="GO" id="GO:0032993">
    <property type="term" value="C:protein-DNA complex"/>
    <property type="evidence" value="ECO:0007669"/>
    <property type="project" value="TreeGrafter"/>
</dbReference>
<evidence type="ECO:0000256" key="6">
    <source>
        <dbReference type="PROSITE-ProRule" id="PRU00169"/>
    </source>
</evidence>
<dbReference type="GO" id="GO:0000976">
    <property type="term" value="F:transcription cis-regulatory region binding"/>
    <property type="evidence" value="ECO:0007669"/>
    <property type="project" value="TreeGrafter"/>
</dbReference>
<geneLocation type="plasmid" evidence="10">
    <name>unnamed</name>
</geneLocation>
<evidence type="ECO:0000259" key="9">
    <source>
        <dbReference type="PROSITE" id="PS51755"/>
    </source>
</evidence>
<feature type="domain" description="Response regulatory" evidence="8">
    <location>
        <begin position="2"/>
        <end position="117"/>
    </location>
</feature>
<dbReference type="RefSeq" id="WP_094306593.1">
    <property type="nucleotide sequence ID" value="NZ_NOWT01000038.1"/>
</dbReference>
<dbReference type="PANTHER" id="PTHR48111:SF22">
    <property type="entry name" value="REGULATOR OF RPOS"/>
    <property type="match status" value="1"/>
</dbReference>
<evidence type="ECO:0000259" key="8">
    <source>
        <dbReference type="PROSITE" id="PS50110"/>
    </source>
</evidence>
<dbReference type="PROSITE" id="PS51755">
    <property type="entry name" value="OMPR_PHOB"/>
    <property type="match status" value="1"/>
</dbReference>
<gene>
    <name evidence="10" type="ORF">CHT98_27590</name>
</gene>
<keyword evidence="10" id="KW-0614">Plasmid</keyword>
<evidence type="ECO:0000313" key="10">
    <source>
        <dbReference type="EMBL" id="OYD81127.1"/>
    </source>
</evidence>
<evidence type="ECO:0000256" key="5">
    <source>
        <dbReference type="ARBA" id="ARBA00023163"/>
    </source>
</evidence>
<keyword evidence="3" id="KW-0805">Transcription regulation</keyword>
<dbReference type="InterPro" id="IPR001867">
    <property type="entry name" value="OmpR/PhoB-type_DNA-bd"/>
</dbReference>
<dbReference type="AlphaFoldDB" id="A0A235H6L6"/>
<dbReference type="GO" id="GO:0000156">
    <property type="term" value="F:phosphorelay response regulator activity"/>
    <property type="evidence" value="ECO:0007669"/>
    <property type="project" value="TreeGrafter"/>
</dbReference>
<organism evidence="10 11">
    <name type="scientific">Azospirillum brasilense</name>
    <dbReference type="NCBI Taxonomy" id="192"/>
    <lineage>
        <taxon>Bacteria</taxon>
        <taxon>Pseudomonadati</taxon>
        <taxon>Pseudomonadota</taxon>
        <taxon>Alphaproteobacteria</taxon>
        <taxon>Rhodospirillales</taxon>
        <taxon>Azospirillaceae</taxon>
        <taxon>Azospirillum</taxon>
    </lineage>
</organism>
<keyword evidence="1" id="KW-0597">Phosphoprotein</keyword>
<dbReference type="Pfam" id="PF00486">
    <property type="entry name" value="Trans_reg_C"/>
    <property type="match status" value="1"/>
</dbReference>
<dbReference type="SMART" id="SM00862">
    <property type="entry name" value="Trans_reg_C"/>
    <property type="match status" value="1"/>
</dbReference>
<comment type="caution">
    <text evidence="10">The sequence shown here is derived from an EMBL/GenBank/DDBJ whole genome shotgun (WGS) entry which is preliminary data.</text>
</comment>
<dbReference type="PANTHER" id="PTHR48111">
    <property type="entry name" value="REGULATOR OF RPOS"/>
    <property type="match status" value="1"/>
</dbReference>
<sequence length="264" mass="28495">MRAVLVEPNPLIADALGRQLGMGKIRYDRQDWAGLEELLQEQGADGLGYDAIVLGSVDDPARCVAALRAHQVGAAILCLLDRRCVTTTVELLHAGADDVLVKPVVSAEVRARIEVARRRSRGLLSNAVRVGQLTVFLDGRDPEVGGERLRLSQREHAILGVLAAHHRRVVSKEHIYDEVYGLSGADPLDKVIDVYICKLRKKIAEATGGARYIETVYGRGYKFEAPPEHEEAASAAAPATAARRFPAIPFAASGLHPGCLVAAE</sequence>
<dbReference type="PROSITE" id="PS50110">
    <property type="entry name" value="RESPONSE_REGULATORY"/>
    <property type="match status" value="1"/>
</dbReference>
<keyword evidence="2" id="KW-0902">Two-component regulatory system</keyword>
<name>A0A235H6L6_AZOBR</name>
<accession>A0A235H6L6</accession>
<dbReference type="Gene3D" id="6.10.250.690">
    <property type="match status" value="1"/>
</dbReference>
<dbReference type="InterPro" id="IPR001789">
    <property type="entry name" value="Sig_transdc_resp-reg_receiver"/>
</dbReference>
<dbReference type="InterPro" id="IPR036388">
    <property type="entry name" value="WH-like_DNA-bd_sf"/>
</dbReference>
<proteinExistence type="predicted"/>
<dbReference type="SUPFAM" id="SSF46894">
    <property type="entry name" value="C-terminal effector domain of the bipartite response regulators"/>
    <property type="match status" value="1"/>
</dbReference>
<dbReference type="InterPro" id="IPR011006">
    <property type="entry name" value="CheY-like_superfamily"/>
</dbReference>
<dbReference type="InterPro" id="IPR016032">
    <property type="entry name" value="Sig_transdc_resp-reg_C-effctor"/>
</dbReference>
<dbReference type="GO" id="GO:0005829">
    <property type="term" value="C:cytosol"/>
    <property type="evidence" value="ECO:0007669"/>
    <property type="project" value="TreeGrafter"/>
</dbReference>
<dbReference type="InterPro" id="IPR039420">
    <property type="entry name" value="WalR-like"/>
</dbReference>
<dbReference type="EMBL" id="NOWT01000038">
    <property type="protein sequence ID" value="OYD81127.1"/>
    <property type="molecule type" value="Genomic_DNA"/>
</dbReference>
<dbReference type="Gene3D" id="1.10.10.10">
    <property type="entry name" value="Winged helix-like DNA-binding domain superfamily/Winged helix DNA-binding domain"/>
    <property type="match status" value="1"/>
</dbReference>
<evidence type="ECO:0000256" key="1">
    <source>
        <dbReference type="ARBA" id="ARBA00022553"/>
    </source>
</evidence>
<reference evidence="10 11" key="1">
    <citation type="submission" date="2017-07" db="EMBL/GenBank/DDBJ databases">
        <title>Whole genome sequence of Azospirillum brasilense 2A1, a potential biofertilizer strain.</title>
        <authorList>
            <person name="Fontana C.A."/>
            <person name="Toffoli L.M."/>
            <person name="Salazar S.M."/>
            <person name="Puglisi E."/>
            <person name="Pedraza R."/>
            <person name="Bassi D."/>
            <person name="Cocconcelli P.S."/>
        </authorList>
    </citation>
    <scope>NUCLEOTIDE SEQUENCE [LARGE SCALE GENOMIC DNA]</scope>
    <source>
        <strain evidence="10 11">2A1</strain>
        <plasmid evidence="10">unnamed</plasmid>
    </source>
</reference>
<evidence type="ECO:0000256" key="7">
    <source>
        <dbReference type="PROSITE-ProRule" id="PRU01091"/>
    </source>
</evidence>
<protein>
    <submittedName>
        <fullName evidence="10">Two-component system response regulator</fullName>
    </submittedName>
</protein>
<evidence type="ECO:0000313" key="11">
    <source>
        <dbReference type="Proteomes" id="UP000215367"/>
    </source>
</evidence>